<protein>
    <submittedName>
        <fullName evidence="3">Uncharacterized protein</fullName>
    </submittedName>
</protein>
<dbReference type="GO" id="GO:0005868">
    <property type="term" value="C:cytoplasmic dynein complex"/>
    <property type="evidence" value="ECO:0000318"/>
    <property type="project" value="GO_Central"/>
</dbReference>
<dbReference type="GeneID" id="100887991"/>
<sequence>MLAKKLLKIVREPSAVSQKSGEGHDSTGDGTISETSVASSRPNAFSRKGSVWSQVAKKLSTQKEAQKVLVPRVRYENTFQLSPDEKCKFDATKVRSFVEELLAMRLKTEEYNPRTVSTLTINLSDVIKARVKKMGFKRQKIVCHLVIGEKNSQDVNVCSRCVWDTSTDNSATARYSNASLFAVATIFAVYFE</sequence>
<dbReference type="OrthoDB" id="10260741at2759"/>
<evidence type="ECO:0000256" key="1">
    <source>
        <dbReference type="ARBA" id="ARBA00005361"/>
    </source>
</evidence>
<dbReference type="Pfam" id="PF03645">
    <property type="entry name" value="Tctex-1"/>
    <property type="match status" value="1"/>
</dbReference>
<dbReference type="KEGG" id="spu:100887991"/>
<dbReference type="GO" id="GO:0007018">
    <property type="term" value="P:microtubule-based movement"/>
    <property type="evidence" value="ECO:0000318"/>
    <property type="project" value="GO_Central"/>
</dbReference>
<dbReference type="GO" id="GO:0005737">
    <property type="term" value="C:cytoplasm"/>
    <property type="evidence" value="ECO:0000318"/>
    <property type="project" value="GO_Central"/>
</dbReference>
<dbReference type="InterPro" id="IPR038586">
    <property type="entry name" value="Tctex-1-like_sf"/>
</dbReference>
<dbReference type="EnsemblMetazoa" id="XM_011678831">
    <property type="protein sequence ID" value="XP_011677133"/>
    <property type="gene ID" value="LOC100887991"/>
</dbReference>
<keyword evidence="4" id="KW-1185">Reference proteome</keyword>
<comment type="similarity">
    <text evidence="1">Belongs to the dynein light chain Tctex-type family.</text>
</comment>
<dbReference type="PANTHER" id="PTHR21255:SF65">
    <property type="entry name" value="TCTEX1 DOMAIN-CONTAINING PROTEIN 2"/>
    <property type="match status" value="1"/>
</dbReference>
<reference evidence="3" key="2">
    <citation type="submission" date="2021-01" db="UniProtKB">
        <authorList>
            <consortium name="EnsemblMetazoa"/>
        </authorList>
    </citation>
    <scope>IDENTIFICATION</scope>
</reference>
<feature type="compositionally biased region" description="Polar residues" evidence="2">
    <location>
        <begin position="28"/>
        <end position="43"/>
    </location>
</feature>
<evidence type="ECO:0000256" key="2">
    <source>
        <dbReference type="SAM" id="MobiDB-lite"/>
    </source>
</evidence>
<name>A0A7M7HNI7_STRPU</name>
<dbReference type="GO" id="GO:0045505">
    <property type="term" value="F:dynein intermediate chain binding"/>
    <property type="evidence" value="ECO:0000318"/>
    <property type="project" value="GO_Central"/>
</dbReference>
<dbReference type="PANTHER" id="PTHR21255">
    <property type="entry name" value="T-COMPLEX-ASSOCIATED-TESTIS-EXPRESSED 1/ DYNEIN LIGHT CHAIN"/>
    <property type="match status" value="1"/>
</dbReference>
<dbReference type="Proteomes" id="UP000007110">
    <property type="component" value="Unassembled WGS sequence"/>
</dbReference>
<reference evidence="4" key="1">
    <citation type="submission" date="2015-02" db="EMBL/GenBank/DDBJ databases">
        <title>Genome sequencing for Strongylocentrotus purpuratus.</title>
        <authorList>
            <person name="Murali S."/>
            <person name="Liu Y."/>
            <person name="Vee V."/>
            <person name="English A."/>
            <person name="Wang M."/>
            <person name="Skinner E."/>
            <person name="Han Y."/>
            <person name="Muzny D.M."/>
            <person name="Worley K.C."/>
            <person name="Gibbs R.A."/>
        </authorList>
    </citation>
    <scope>NUCLEOTIDE SEQUENCE</scope>
</reference>
<dbReference type="OMA" id="KIVCHLV"/>
<accession>A0A7M7HNI7</accession>
<dbReference type="InParanoid" id="A0A7M7HNI7"/>
<dbReference type="CDD" id="cd21451">
    <property type="entry name" value="DLC-like_TCTEX1D"/>
    <property type="match status" value="1"/>
</dbReference>
<dbReference type="AlphaFoldDB" id="A0A7M7HNI7"/>
<organism evidence="3 4">
    <name type="scientific">Strongylocentrotus purpuratus</name>
    <name type="common">Purple sea urchin</name>
    <dbReference type="NCBI Taxonomy" id="7668"/>
    <lineage>
        <taxon>Eukaryota</taxon>
        <taxon>Metazoa</taxon>
        <taxon>Echinodermata</taxon>
        <taxon>Eleutherozoa</taxon>
        <taxon>Echinozoa</taxon>
        <taxon>Echinoidea</taxon>
        <taxon>Euechinoidea</taxon>
        <taxon>Echinacea</taxon>
        <taxon>Camarodonta</taxon>
        <taxon>Echinidea</taxon>
        <taxon>Strongylocentrotidae</taxon>
        <taxon>Strongylocentrotus</taxon>
    </lineage>
</organism>
<dbReference type="Gene3D" id="3.30.1140.40">
    <property type="entry name" value="Tctex-1"/>
    <property type="match status" value="1"/>
</dbReference>
<dbReference type="RefSeq" id="XP_011677133.2">
    <property type="nucleotide sequence ID" value="XM_011678831.2"/>
</dbReference>
<feature type="region of interest" description="Disordered" evidence="2">
    <location>
        <begin position="13"/>
        <end position="44"/>
    </location>
</feature>
<evidence type="ECO:0000313" key="4">
    <source>
        <dbReference type="Proteomes" id="UP000007110"/>
    </source>
</evidence>
<proteinExistence type="inferred from homology"/>
<dbReference type="InterPro" id="IPR005334">
    <property type="entry name" value="Tctex-1-like"/>
</dbReference>
<evidence type="ECO:0000313" key="3">
    <source>
        <dbReference type="EnsemblMetazoa" id="XP_011677133"/>
    </source>
</evidence>